<sequence>MRVHGTSKELPLLSNLLFNRQTSVTMQLALVMTLCFGLVVSDTEIIAIPEDGDISKAFLDAHNIARANVNVPDLEWSNELSAYAENYAKNCVYGHSYGPYGENLFAGYPKQTDKVTLATNAVNSWVKEIQNVDLPTWNCFTRFDKTTCGHYSQVVWKDTQKVGCAIIHCKTETRNILNNYVICEYEPSGNFIGEKPY</sequence>
<evidence type="ECO:0000313" key="2">
    <source>
        <dbReference type="Proteomes" id="UP001165740"/>
    </source>
</evidence>
<dbReference type="SMART" id="SM00198">
    <property type="entry name" value="SCP"/>
    <property type="match status" value="1"/>
</dbReference>
<proteinExistence type="predicted"/>
<dbReference type="InterPro" id="IPR014044">
    <property type="entry name" value="CAP_dom"/>
</dbReference>
<dbReference type="AlphaFoldDB" id="A0A9W2YNY0"/>
<gene>
    <name evidence="3" type="primary">LOC129922447</name>
</gene>
<dbReference type="InterPro" id="IPR018244">
    <property type="entry name" value="Allrgn_V5/Tpx1_CS"/>
</dbReference>
<dbReference type="InterPro" id="IPR002413">
    <property type="entry name" value="V5_allergen-like"/>
</dbReference>
<dbReference type="GO" id="GO:0005576">
    <property type="term" value="C:extracellular region"/>
    <property type="evidence" value="ECO:0007669"/>
    <property type="project" value="InterPro"/>
</dbReference>
<reference evidence="3" key="1">
    <citation type="submission" date="2025-08" db="UniProtKB">
        <authorList>
            <consortium name="RefSeq"/>
        </authorList>
    </citation>
    <scope>IDENTIFICATION</scope>
</reference>
<dbReference type="SUPFAM" id="SSF55797">
    <property type="entry name" value="PR-1-like"/>
    <property type="match status" value="1"/>
</dbReference>
<dbReference type="Pfam" id="PF00188">
    <property type="entry name" value="CAP"/>
    <property type="match status" value="1"/>
</dbReference>
<dbReference type="Gene3D" id="3.40.33.10">
    <property type="entry name" value="CAP"/>
    <property type="match status" value="1"/>
</dbReference>
<protein>
    <submittedName>
        <fullName evidence="3">Uncharacterized protein LOC129922447</fullName>
    </submittedName>
</protein>
<dbReference type="GeneID" id="129922447"/>
<dbReference type="RefSeq" id="XP_055864478.1">
    <property type="nucleotide sequence ID" value="XM_056008503.1"/>
</dbReference>
<accession>A0A9W2YNY0</accession>
<feature type="domain" description="SCP" evidence="1">
    <location>
        <begin position="53"/>
        <end position="193"/>
    </location>
</feature>
<dbReference type="PRINTS" id="PR00837">
    <property type="entry name" value="V5TPXLIKE"/>
</dbReference>
<name>A0A9W2YNY0_BIOGL</name>
<dbReference type="InterPro" id="IPR035940">
    <property type="entry name" value="CAP_sf"/>
</dbReference>
<dbReference type="Proteomes" id="UP001165740">
    <property type="component" value="Chromosome 13"/>
</dbReference>
<evidence type="ECO:0000259" key="1">
    <source>
        <dbReference type="SMART" id="SM00198"/>
    </source>
</evidence>
<keyword evidence="2" id="KW-1185">Reference proteome</keyword>
<dbReference type="PROSITE" id="PS01009">
    <property type="entry name" value="CRISP_1"/>
    <property type="match status" value="1"/>
</dbReference>
<organism evidence="2 3">
    <name type="scientific">Biomphalaria glabrata</name>
    <name type="common">Bloodfluke planorb</name>
    <name type="synonym">Freshwater snail</name>
    <dbReference type="NCBI Taxonomy" id="6526"/>
    <lineage>
        <taxon>Eukaryota</taxon>
        <taxon>Metazoa</taxon>
        <taxon>Spiralia</taxon>
        <taxon>Lophotrochozoa</taxon>
        <taxon>Mollusca</taxon>
        <taxon>Gastropoda</taxon>
        <taxon>Heterobranchia</taxon>
        <taxon>Euthyneura</taxon>
        <taxon>Panpulmonata</taxon>
        <taxon>Hygrophila</taxon>
        <taxon>Lymnaeoidea</taxon>
        <taxon>Planorbidae</taxon>
        <taxon>Biomphalaria</taxon>
    </lineage>
</organism>
<dbReference type="OMA" id="RTGDCAM"/>
<dbReference type="PRINTS" id="PR00838">
    <property type="entry name" value="V5ALLERGEN"/>
</dbReference>
<dbReference type="InterPro" id="IPR001283">
    <property type="entry name" value="CRISP-related"/>
</dbReference>
<dbReference type="PANTHER" id="PTHR10334">
    <property type="entry name" value="CYSTEINE-RICH SECRETORY PROTEIN-RELATED"/>
    <property type="match status" value="1"/>
</dbReference>
<evidence type="ECO:0000313" key="3">
    <source>
        <dbReference type="RefSeq" id="XP_055864478.1"/>
    </source>
</evidence>
<dbReference type="OrthoDB" id="737510at2759"/>